<reference evidence="1" key="1">
    <citation type="submission" date="2018-05" db="EMBL/GenBank/DDBJ databases">
        <authorList>
            <person name="Lanie J.A."/>
            <person name="Ng W.-L."/>
            <person name="Kazmierczak K.M."/>
            <person name="Andrzejewski T.M."/>
            <person name="Davidsen T.M."/>
            <person name="Wayne K.J."/>
            <person name="Tettelin H."/>
            <person name="Glass J.I."/>
            <person name="Rusch D."/>
            <person name="Podicherti R."/>
            <person name="Tsui H.-C.T."/>
            <person name="Winkler M.E."/>
        </authorList>
    </citation>
    <scope>NUCLEOTIDE SEQUENCE</scope>
</reference>
<proteinExistence type="predicted"/>
<protein>
    <recommendedName>
        <fullName evidence="2">HEAT repeat domain-containing protein</fullName>
    </recommendedName>
</protein>
<dbReference type="InterPro" id="IPR016024">
    <property type="entry name" value="ARM-type_fold"/>
</dbReference>
<dbReference type="InterPro" id="IPR011989">
    <property type="entry name" value="ARM-like"/>
</dbReference>
<dbReference type="SUPFAM" id="SSF48371">
    <property type="entry name" value="ARM repeat"/>
    <property type="match status" value="1"/>
</dbReference>
<dbReference type="EMBL" id="UINC01136617">
    <property type="protein sequence ID" value="SVD21494.1"/>
    <property type="molecule type" value="Genomic_DNA"/>
</dbReference>
<feature type="non-terminal residue" evidence="1">
    <location>
        <position position="84"/>
    </location>
</feature>
<accession>A0A382THA6</accession>
<organism evidence="1">
    <name type="scientific">marine metagenome</name>
    <dbReference type="NCBI Taxonomy" id="408172"/>
    <lineage>
        <taxon>unclassified sequences</taxon>
        <taxon>metagenomes</taxon>
        <taxon>ecological metagenomes</taxon>
    </lineage>
</organism>
<gene>
    <name evidence="1" type="ORF">METZ01_LOCUS374348</name>
</gene>
<evidence type="ECO:0000313" key="1">
    <source>
        <dbReference type="EMBL" id="SVD21494.1"/>
    </source>
</evidence>
<dbReference type="AlphaFoldDB" id="A0A382THA6"/>
<dbReference type="Gene3D" id="1.25.10.10">
    <property type="entry name" value="Leucine-rich Repeat Variant"/>
    <property type="match status" value="1"/>
</dbReference>
<evidence type="ECO:0008006" key="2">
    <source>
        <dbReference type="Google" id="ProtNLM"/>
    </source>
</evidence>
<sequence>MMKPMFLLFALLLSGSPEPQDDWSDFVKLSRDKSEGKRCQAVDAIKKYKDLKMVRVLLPLLADPHERVRYRTMRAIGACKDAQA</sequence>
<name>A0A382THA6_9ZZZZ</name>